<feature type="transmembrane region" description="Helical" evidence="2">
    <location>
        <begin position="138"/>
        <end position="161"/>
    </location>
</feature>
<keyword evidence="4" id="KW-1185">Reference proteome</keyword>
<dbReference type="RefSeq" id="WP_121032066.1">
    <property type="nucleotide sequence ID" value="NZ_RBXT01000001.1"/>
</dbReference>
<evidence type="ECO:0000256" key="2">
    <source>
        <dbReference type="SAM" id="Phobius"/>
    </source>
</evidence>
<dbReference type="Pfam" id="PF09656">
    <property type="entry name" value="PGPGW"/>
    <property type="match status" value="1"/>
</dbReference>
<dbReference type="EMBL" id="RBXT01000001">
    <property type="protein sequence ID" value="RKT77905.1"/>
    <property type="molecule type" value="Genomic_DNA"/>
</dbReference>
<keyword evidence="2" id="KW-1133">Transmembrane helix</keyword>
<feature type="transmembrane region" description="Helical" evidence="2">
    <location>
        <begin position="69"/>
        <end position="90"/>
    </location>
</feature>
<evidence type="ECO:0000313" key="4">
    <source>
        <dbReference type="Proteomes" id="UP000278440"/>
    </source>
</evidence>
<dbReference type="Proteomes" id="UP000278440">
    <property type="component" value="Unassembled WGS sequence"/>
</dbReference>
<sequence>MSTDQHEHPDAGPDGRVDGRPDVRPGRGSDTRQDRRGDVDYGDRNVTLDADEDRWAWRAKLRRNKATHLAYRIAVGVVGGIVTIGGLIMVPAPGPGWLVVFAGIAILASEFEFAQRLLAFGKRQLERWNRWLMAQPVWVRGLVGLATLAFVWLLFWGYFAWQGVPQFVPDWAAQWLQRLPGVD</sequence>
<dbReference type="InterPro" id="IPR019099">
    <property type="entry name" value="Uncharacterised_PGPGW_TM"/>
</dbReference>
<comment type="caution">
    <text evidence="3">The sequence shown here is derived from an EMBL/GenBank/DDBJ whole genome shotgun (WGS) entry which is preliminary data.</text>
</comment>
<evidence type="ECO:0000313" key="3">
    <source>
        <dbReference type="EMBL" id="RKT77905.1"/>
    </source>
</evidence>
<reference evidence="3 4" key="1">
    <citation type="submission" date="2018-10" db="EMBL/GenBank/DDBJ databases">
        <title>Sequencing the genomes of 1000 actinobacteria strains.</title>
        <authorList>
            <person name="Klenk H.-P."/>
        </authorList>
    </citation>
    <scope>NUCLEOTIDE SEQUENCE [LARGE SCALE GENOMIC DNA]</scope>
    <source>
        <strain evidence="3 4">DSM 44267</strain>
    </source>
</reference>
<evidence type="ECO:0000256" key="1">
    <source>
        <dbReference type="SAM" id="MobiDB-lite"/>
    </source>
</evidence>
<protein>
    <submittedName>
        <fullName evidence="3">Uncharacterized protein (TIGR02611 family)</fullName>
    </submittedName>
</protein>
<keyword evidence="2" id="KW-0472">Membrane</keyword>
<feature type="transmembrane region" description="Helical" evidence="2">
    <location>
        <begin position="96"/>
        <end position="118"/>
    </location>
</feature>
<dbReference type="AlphaFoldDB" id="A0A495XXM2"/>
<feature type="region of interest" description="Disordered" evidence="1">
    <location>
        <begin position="1"/>
        <end position="43"/>
    </location>
</feature>
<gene>
    <name evidence="3" type="ORF">DFJ68_1337</name>
</gene>
<organism evidence="3 4">
    <name type="scientific">Terracoccus luteus</name>
    <dbReference type="NCBI Taxonomy" id="53356"/>
    <lineage>
        <taxon>Bacteria</taxon>
        <taxon>Bacillati</taxon>
        <taxon>Actinomycetota</taxon>
        <taxon>Actinomycetes</taxon>
        <taxon>Micrococcales</taxon>
        <taxon>Intrasporangiaceae</taxon>
        <taxon>Terracoccus</taxon>
    </lineage>
</organism>
<dbReference type="InterPro" id="IPR013434">
    <property type="entry name" value="CHP02611"/>
</dbReference>
<keyword evidence="2" id="KW-0812">Transmembrane</keyword>
<name>A0A495XXM2_9MICO</name>
<dbReference type="OrthoDB" id="3295542at2"/>
<accession>A0A495XXM2</accession>
<dbReference type="NCBIfam" id="TIGR02611">
    <property type="entry name" value="TIGR02611 family protein"/>
    <property type="match status" value="1"/>
</dbReference>
<proteinExistence type="predicted"/>